<protein>
    <recommendedName>
        <fullName evidence="1">Ig-like domain-containing protein</fullName>
    </recommendedName>
</protein>
<dbReference type="Proteomes" id="UP000694554">
    <property type="component" value="Chromosome 14"/>
</dbReference>
<proteinExistence type="predicted"/>
<evidence type="ECO:0000259" key="1">
    <source>
        <dbReference type="PROSITE" id="PS50835"/>
    </source>
</evidence>
<accession>A0A8C9CUS6</accession>
<dbReference type="InterPro" id="IPR013106">
    <property type="entry name" value="Ig_V-set"/>
</dbReference>
<reference evidence="2" key="2">
    <citation type="submission" date="2025-08" db="UniProtKB">
        <authorList>
            <consortium name="Ensembl"/>
        </authorList>
    </citation>
    <scope>IDENTIFICATION</scope>
</reference>
<dbReference type="PANTHER" id="PTHR23267">
    <property type="entry name" value="IMMUNOGLOBULIN LIGHT CHAIN"/>
    <property type="match status" value="1"/>
</dbReference>
<dbReference type="InterPro" id="IPR013783">
    <property type="entry name" value="Ig-like_fold"/>
</dbReference>
<feature type="domain" description="Ig-like" evidence="1">
    <location>
        <begin position="2"/>
        <end position="106"/>
    </location>
</feature>
<reference evidence="2" key="3">
    <citation type="submission" date="2025-09" db="UniProtKB">
        <authorList>
            <consortium name="Ensembl"/>
        </authorList>
    </citation>
    <scope>IDENTIFICATION</scope>
</reference>
<dbReference type="Gene3D" id="2.60.40.10">
    <property type="entry name" value="Immunoglobulins"/>
    <property type="match status" value="1"/>
</dbReference>
<dbReference type="PROSITE" id="PS50835">
    <property type="entry name" value="IG_LIKE"/>
    <property type="match status" value="1"/>
</dbReference>
<dbReference type="InterPro" id="IPR003599">
    <property type="entry name" value="Ig_sub"/>
</dbReference>
<dbReference type="Pfam" id="PF07686">
    <property type="entry name" value="V-set"/>
    <property type="match status" value="1"/>
</dbReference>
<reference evidence="2" key="1">
    <citation type="submission" date="2019-08" db="EMBL/GenBank/DDBJ databases">
        <title>Phocoena sinus (Vaquita) genome, mPhoSin1, primary haplotype.</title>
        <authorList>
            <person name="Morin P."/>
            <person name="Mountcastle J."/>
            <person name="Fungtammasan C."/>
            <person name="Rhie A."/>
            <person name="Rojas-Bracho L."/>
            <person name="Smith C.R."/>
            <person name="Taylor B.L."/>
            <person name="Gulland F.M.D."/>
            <person name="Musser W."/>
            <person name="Houck M."/>
            <person name="Haase B."/>
            <person name="Paez S."/>
            <person name="Howe K."/>
            <person name="Torrance J."/>
            <person name="Formenti G."/>
            <person name="Phillippy A."/>
            <person name="Ryder O."/>
            <person name="Jarvis E.D."/>
            <person name="Fedrigo O."/>
        </authorList>
    </citation>
    <scope>NUCLEOTIDE SEQUENCE [LARGE SCALE GENOMIC DNA]</scope>
</reference>
<dbReference type="InterPro" id="IPR036179">
    <property type="entry name" value="Ig-like_dom_sf"/>
</dbReference>
<name>A0A8C9CUS6_PHOSS</name>
<dbReference type="SMART" id="SM00409">
    <property type="entry name" value="IG"/>
    <property type="match status" value="1"/>
</dbReference>
<dbReference type="GeneTree" id="ENSGT00940000153474"/>
<sequence length="106" mass="11574">DPVLTQPPSLSATLGASARLTCTLSSGYSVASYVITWYQQKPGRPPWYLLSYNSDSIKHQGIPDRFSGSKSGNTASLTISGLQAEDEADYYCRNENSTFTSLPEMK</sequence>
<dbReference type="Ensembl" id="ENSPSNT00000029918.1">
    <property type="protein sequence ID" value="ENSPSNP00000026617.1"/>
    <property type="gene ID" value="ENSPSNG00000019371.1"/>
</dbReference>
<dbReference type="InterPro" id="IPR050150">
    <property type="entry name" value="IgV_Light_Chain"/>
</dbReference>
<organism evidence="2 3">
    <name type="scientific">Phocoena sinus</name>
    <name type="common">Vaquita</name>
    <dbReference type="NCBI Taxonomy" id="42100"/>
    <lineage>
        <taxon>Eukaryota</taxon>
        <taxon>Metazoa</taxon>
        <taxon>Chordata</taxon>
        <taxon>Craniata</taxon>
        <taxon>Vertebrata</taxon>
        <taxon>Euteleostomi</taxon>
        <taxon>Mammalia</taxon>
        <taxon>Eutheria</taxon>
        <taxon>Laurasiatheria</taxon>
        <taxon>Artiodactyla</taxon>
        <taxon>Whippomorpha</taxon>
        <taxon>Cetacea</taxon>
        <taxon>Odontoceti</taxon>
        <taxon>Phocoenidae</taxon>
        <taxon>Phocoena</taxon>
    </lineage>
</organism>
<dbReference type="AlphaFoldDB" id="A0A8C9CUS6"/>
<dbReference type="SUPFAM" id="SSF48726">
    <property type="entry name" value="Immunoglobulin"/>
    <property type="match status" value="1"/>
</dbReference>
<dbReference type="SMART" id="SM00406">
    <property type="entry name" value="IGv"/>
    <property type="match status" value="1"/>
</dbReference>
<evidence type="ECO:0000313" key="2">
    <source>
        <dbReference type="Ensembl" id="ENSPSNP00000026617.1"/>
    </source>
</evidence>
<evidence type="ECO:0000313" key="3">
    <source>
        <dbReference type="Proteomes" id="UP000694554"/>
    </source>
</evidence>
<dbReference type="InterPro" id="IPR007110">
    <property type="entry name" value="Ig-like_dom"/>
</dbReference>
<keyword evidence="3" id="KW-1185">Reference proteome</keyword>